<dbReference type="OrthoDB" id="5652118at2"/>
<dbReference type="Proteomes" id="UP000054908">
    <property type="component" value="Unassembled WGS sequence"/>
</dbReference>
<sequence length="142" mass="16273">MHLSKGIPALFLTLWISSPHAAIDMVVWQCNSRDLTEKNFMAYSSSEWSSMRNAMTLCKKESKRPRTCRVTREDCDALVNGQSIRPWWQCKAMDSLGYIWIGSYFRVADNAILEAKERCYSFSAVPATCFTSFFTCKKLGPF</sequence>
<feature type="signal peptide" evidence="1">
    <location>
        <begin position="1"/>
        <end position="21"/>
    </location>
</feature>
<dbReference type="PATRIC" id="fig|466.6.peg.2524"/>
<gene>
    <name evidence="2" type="ORF">Lmac_2379</name>
</gene>
<evidence type="ECO:0000256" key="1">
    <source>
        <dbReference type="SAM" id="SignalP"/>
    </source>
</evidence>
<evidence type="ECO:0000313" key="2">
    <source>
        <dbReference type="EMBL" id="KTD24842.1"/>
    </source>
</evidence>
<evidence type="ECO:0008006" key="4">
    <source>
        <dbReference type="Google" id="ProtNLM"/>
    </source>
</evidence>
<protein>
    <recommendedName>
        <fullName evidence="4">DUF4189 domain-containing protein</fullName>
    </recommendedName>
</protein>
<dbReference type="AlphaFoldDB" id="A0A0W0VXT0"/>
<dbReference type="RefSeq" id="WP_058453087.1">
    <property type="nucleotide sequence ID" value="NZ_CAAAIB010000016.1"/>
</dbReference>
<reference evidence="2 3" key="1">
    <citation type="submission" date="2015-11" db="EMBL/GenBank/DDBJ databases">
        <title>Genomic analysis of 38 Legionella species identifies large and diverse effector repertoires.</title>
        <authorList>
            <person name="Burstein D."/>
            <person name="Amaro F."/>
            <person name="Zusman T."/>
            <person name="Lifshitz Z."/>
            <person name="Cohen O."/>
            <person name="Gilbert J.A."/>
            <person name="Pupko T."/>
            <person name="Shuman H.A."/>
            <person name="Segal G."/>
        </authorList>
    </citation>
    <scope>NUCLEOTIDE SEQUENCE [LARGE SCALE GENOMIC DNA]</scope>
    <source>
        <strain evidence="2 3">PX-1-G2-E2</strain>
    </source>
</reference>
<dbReference type="EMBL" id="LNYL01000048">
    <property type="protein sequence ID" value="KTD24842.1"/>
    <property type="molecule type" value="Genomic_DNA"/>
</dbReference>
<evidence type="ECO:0000313" key="3">
    <source>
        <dbReference type="Proteomes" id="UP000054908"/>
    </source>
</evidence>
<keyword evidence="1" id="KW-0732">Signal</keyword>
<accession>A0A0W0VXT0</accession>
<proteinExistence type="predicted"/>
<comment type="caution">
    <text evidence="2">The sequence shown here is derived from an EMBL/GenBank/DDBJ whole genome shotgun (WGS) entry which is preliminary data.</text>
</comment>
<keyword evidence="3" id="KW-1185">Reference proteome</keyword>
<organism evidence="2 3">
    <name type="scientific">Legionella maceachernii</name>
    <dbReference type="NCBI Taxonomy" id="466"/>
    <lineage>
        <taxon>Bacteria</taxon>
        <taxon>Pseudomonadati</taxon>
        <taxon>Pseudomonadota</taxon>
        <taxon>Gammaproteobacteria</taxon>
        <taxon>Legionellales</taxon>
        <taxon>Legionellaceae</taxon>
        <taxon>Legionella</taxon>
    </lineage>
</organism>
<feature type="chain" id="PRO_5006915176" description="DUF4189 domain-containing protein" evidence="1">
    <location>
        <begin position="22"/>
        <end position="142"/>
    </location>
</feature>
<name>A0A0W0VXT0_9GAMM</name>
<dbReference type="STRING" id="466.Lmac_2379"/>